<evidence type="ECO:0000313" key="2">
    <source>
        <dbReference type="Proteomes" id="UP000256964"/>
    </source>
</evidence>
<protein>
    <submittedName>
        <fullName evidence="1">Uncharacterized protein</fullName>
    </submittedName>
</protein>
<name>A0A371D006_9APHY</name>
<dbReference type="EMBL" id="KZ857432">
    <property type="protein sequence ID" value="RDX45880.1"/>
    <property type="molecule type" value="Genomic_DNA"/>
</dbReference>
<keyword evidence="2" id="KW-1185">Reference proteome</keyword>
<sequence>MQLPANNRWISFLPQLLKMKMSPLEELHSACPGLPFRDNLALVDRSLLPALYCQYPRDSAGAIRASDVQEPTCPGAAELLVPDIVRPVARHSAGDGLHRLASERCSSDAKTSCWRGAWFTSTIWILQ</sequence>
<gene>
    <name evidence="1" type="ORF">OH76DRAFT_910808</name>
</gene>
<dbReference type="AlphaFoldDB" id="A0A371D006"/>
<evidence type="ECO:0000313" key="1">
    <source>
        <dbReference type="EMBL" id="RDX45880.1"/>
    </source>
</evidence>
<proteinExistence type="predicted"/>
<organism evidence="1 2">
    <name type="scientific">Lentinus brumalis</name>
    <dbReference type="NCBI Taxonomy" id="2498619"/>
    <lineage>
        <taxon>Eukaryota</taxon>
        <taxon>Fungi</taxon>
        <taxon>Dikarya</taxon>
        <taxon>Basidiomycota</taxon>
        <taxon>Agaricomycotina</taxon>
        <taxon>Agaricomycetes</taxon>
        <taxon>Polyporales</taxon>
        <taxon>Polyporaceae</taxon>
        <taxon>Lentinus</taxon>
    </lineage>
</organism>
<dbReference type="Proteomes" id="UP000256964">
    <property type="component" value="Unassembled WGS sequence"/>
</dbReference>
<accession>A0A371D006</accession>
<reference evidence="1 2" key="1">
    <citation type="journal article" date="2018" name="Biotechnol. Biofuels">
        <title>Integrative visual omics of the white-rot fungus Polyporus brumalis exposes the biotechnological potential of its oxidative enzymes for delignifying raw plant biomass.</title>
        <authorList>
            <person name="Miyauchi S."/>
            <person name="Rancon A."/>
            <person name="Drula E."/>
            <person name="Hage H."/>
            <person name="Chaduli D."/>
            <person name="Favel A."/>
            <person name="Grisel S."/>
            <person name="Henrissat B."/>
            <person name="Herpoel-Gimbert I."/>
            <person name="Ruiz-Duenas F.J."/>
            <person name="Chevret D."/>
            <person name="Hainaut M."/>
            <person name="Lin J."/>
            <person name="Wang M."/>
            <person name="Pangilinan J."/>
            <person name="Lipzen A."/>
            <person name="Lesage-Meessen L."/>
            <person name="Navarro D."/>
            <person name="Riley R."/>
            <person name="Grigoriev I.V."/>
            <person name="Zhou S."/>
            <person name="Raouche S."/>
            <person name="Rosso M.N."/>
        </authorList>
    </citation>
    <scope>NUCLEOTIDE SEQUENCE [LARGE SCALE GENOMIC DNA]</scope>
    <source>
        <strain evidence="1 2">BRFM 1820</strain>
    </source>
</reference>